<feature type="region of interest" description="Disordered" evidence="1">
    <location>
        <begin position="2376"/>
        <end position="2476"/>
    </location>
</feature>
<feature type="compositionally biased region" description="Gly residues" evidence="1">
    <location>
        <begin position="1873"/>
        <end position="1894"/>
    </location>
</feature>
<feature type="compositionally biased region" description="Low complexity" evidence="1">
    <location>
        <begin position="980"/>
        <end position="989"/>
    </location>
</feature>
<feature type="compositionally biased region" description="Polar residues" evidence="1">
    <location>
        <begin position="592"/>
        <end position="621"/>
    </location>
</feature>
<feature type="compositionally biased region" description="Low complexity" evidence="1">
    <location>
        <begin position="429"/>
        <end position="441"/>
    </location>
</feature>
<feature type="compositionally biased region" description="Low complexity" evidence="1">
    <location>
        <begin position="1177"/>
        <end position="1209"/>
    </location>
</feature>
<feature type="compositionally biased region" description="Polar residues" evidence="1">
    <location>
        <begin position="2402"/>
        <end position="2412"/>
    </location>
</feature>
<feature type="region of interest" description="Disordered" evidence="1">
    <location>
        <begin position="120"/>
        <end position="158"/>
    </location>
</feature>
<dbReference type="PANTHER" id="PTHR15690:SF0">
    <property type="entry name" value="NUCLEAR RECEPTOR COACTIVATOR 6"/>
    <property type="match status" value="1"/>
</dbReference>
<feature type="region of interest" description="Disordered" evidence="1">
    <location>
        <begin position="1389"/>
        <end position="1565"/>
    </location>
</feature>
<feature type="region of interest" description="Disordered" evidence="1">
    <location>
        <begin position="2527"/>
        <end position="2715"/>
    </location>
</feature>
<evidence type="ECO:0000259" key="2">
    <source>
        <dbReference type="Pfam" id="PF13820"/>
    </source>
</evidence>
<feature type="compositionally biased region" description="Polar residues" evidence="1">
    <location>
        <begin position="697"/>
        <end position="709"/>
    </location>
</feature>
<dbReference type="EMBL" id="KK853131">
    <property type="protein sequence ID" value="KDR10919.1"/>
    <property type="molecule type" value="Genomic_DNA"/>
</dbReference>
<keyword evidence="3" id="KW-0675">Receptor</keyword>
<dbReference type="STRING" id="136037.A0A067R0G0"/>
<feature type="region of interest" description="Disordered" evidence="1">
    <location>
        <begin position="429"/>
        <end position="459"/>
    </location>
</feature>
<feature type="compositionally biased region" description="Basic and acidic residues" evidence="1">
    <location>
        <begin position="1922"/>
        <end position="1931"/>
    </location>
</feature>
<feature type="compositionally biased region" description="Basic and acidic residues" evidence="1">
    <location>
        <begin position="1522"/>
        <end position="1553"/>
    </location>
</feature>
<sequence>MAADSDGDLIETVVTCEGDLKDPCFPEKFKLIVQGLRDLLCTGNGESLRVAKVEPWNSVRVTFTIPREAALRLRQLAQQGDHALTQLGILSVQVEGDQVISLRIAGRFGGEAQEIVLRTANSGPHGSDGSGGSSSVSGTTTIAAGSVSGNSVPSTSNAAVTQDGASIAGPSQASSTVAGLANILAQSVAAASVGVGGVAASTEQFRSPNVVAPTDGDPIPPFPPPKPPSDSVPSPNVISSTGQPVVMPSTSRGSTHHYHAPFPYASMNHAAHAMQSRASEPNHHHHNSTPGTTVAGNFNHHSFAAPPPPPYPGPSPTPTPISSGSVSGNALQPPTAVQPCKPQAGQPYSPANKPPSQQSGVVGPRTVGGANNVALSSPLLVNLLQNDGSTGVSPPATSSGANKMLPPPPGSISNMGDKSAVVGRIRVPQPQSMQQQQQQQQLKKVPMRRRPGEPSTPVGAITLQQHTDLTSTACKLQQLHHHTSHQQSAFVSAVGVSSYQVGSSSTSSTPSPPSVRTDSPGLHHRTLHNPQQALGISETSVTSQQSSGVPGQQLVSNSIAIAASSSVPALSNHQIISTVPSPHPRHHPSTSALQQKLYSSGTPQEQSAFASTSRGHQMQAGSLSHHHQTQQLAQAVTHHQTQQVVQSPAASVRLQQQQRLSPLERLQPSATPMAAGVGTVMTSRNNGNAVLTRQQTPHFTQGPGIQSTSNPPPYPRIQQQQQHQQARLHQQLQQRTLHQPPSKDPVTIQQQTQQQPQVKSLAYGLNTSDYSRQYGDARVGNSSTLVTNTSGKPVPQQSVRLQPGTMLTSSATVGAGQNTSVGGWQPARVSQPQQNFVIANHSSTQQPSQQQQTQNNASMIQQQRTLFQHHYITPHQPQQSSQDQQGCREMGEALKNTSQPVAITTEPIPSPPASPPPLTSRGKRRQFLINPLTGHLEPMPSEDSSSESEPENPSNSGMGGNSKAHDSALDDPFFYFPSPLNDRSNNSLFSDDDDDVSSTGTVSRRADTTTTTDQSDSEATVRSTGSDASSSTVRHHHHRPRKPCSPPQQVPAQSGGPGEKIKLRLKLEKSEPVTSAYKVDVSFVNVPAARKTDGRSSSVASGRLFGGSAGGQAGTTGPSSVGSCVGASTPGQTGEEPRVPPLHISLRGRNAAVVVSSHKDSSKKWQHNKDIFGSNSGGNSSSSSSNVSKSGVPSSTSKRSSSSGKINRSSKIRDSANLVGTGGTEGTVGEGGAGAVVRIKKPPSSVYTTSLPTTGKSISSSGKISTKTLLKCSASDSSSVKRQQHLSALMPNERTVGSDIVPKVRTKLKTSDKRGGERDHDRDLDDVPLKSRMRNEPGEVTGLGSGVSSQQRGGKIPASVSTTVSGKSCPTAVGDPEFTLLCQQMEKERTGCSKATPSVSEHKVSSMSVGIKTKRRDSRKKSSSCNSGSESSYLREQNLLSGGGLVDNQVRDSLSDNSARWRKSESSPNISNSATLSGKVSRSPSPSLNRRSKSQSERVDSLQKSGGTSCKVGVSQTAMVRRGSESDGRGENGARNSASDEKRRRQSSEDNKDLTTGFTDSQGGLSAVKIKSHPIIMGGNSQMVSSNTAAILDSHSGHSQESYINVHGGLTASALKQQSVSHSVPSSTVASIPSISSSSWVATGKQHSSSSLHTIEKNKGASRKAVDLQQSKIGTQVNRTSVVNRLANDVSSIHRSKINLPASVNRIPRSVEAYKTVATENCVTKKQQHSQHRDFPNHSTTVKRKLESTEQCKVSRNVVTVARVQTIAMAATASDVPKHSEPHPKSIEHHTLAKSSPPTSLPVGDLDVSEAKVKQRLLEDDPPPRKKHCSDLDQITTRLTEKKEKDVGSGDFLATSVGETVVTGRNQAENQGVGSGAGGGGGGAESPSGVGAGEQGNTQGEDSGIESMDALSEKSPNQGESPCRKEEKDNECCQSADSNKNLSAVPSTLTSVPSANSTLKASGDITNPSIEKNDTPPENSSESDSLDEKKIEGNGSLESNSSVVNAVGTQKKNRVISHGSGSNGNCNSDDKEKDGKSVNGNCTHLSFNSNNTSEHLTSYAERDAVFSRENIDHGDTQQLQISASGDSGLGRSNTSVSITSLSSISSSNASGTSSATKVVPIKLVTVPSSSDTNSSSSPVKVLVSKVGSSSCSGTSAVPAIGGVVMVSSASNILTTSVNSVTGDIGQSLPLSATSITCTTLPTNITTVGESEKPNAISTSEDRHSVEDRDKCPGSPTLEDPQPIRITPPLYTYSNPEKHREDTPSPAALDDDEIDLTLSQSVNRKDEGINCSSSSSRRKRKRKQDLLEGRLEADDSLCIEVAGGGGSDMSSGHFLEGLGGGDDHTYVARSNKSQHHSSGPKSLLEQLLIEIPSDTEARRISSLSTRSTRSSQRSLSHTHSPDQKNTPKSSPAGPTSKEEHSGSPRSTSKPSPTNLGTQLSRGSSSTNISKRKRQESESSVASSIVAVEEQRPNKRKCSENAAELIKACMGLEDAPTKRIGGNPNHPDQKGTKTVAALKNRRGIATASTLVDVDSSDDEPLIEIAGKGRGTPGGGSDGRSSPRPKSRPSSRPRDEESAKNNNSNSAWNSRSNHRLGAVSKHSSISVGPSPQQQSHQNQQQQHNQQQQQRRSVRQTNPGPASSSGLKSTQGSPPPNTVTTATNRQTAVGGSNISTRGGANRITHDTDVSTRRKTRSGGTTTELDGVSNKRRRASRDGK</sequence>
<feature type="compositionally biased region" description="Basic and acidic residues" evidence="1">
    <location>
        <begin position="1309"/>
        <end position="1337"/>
    </location>
</feature>
<feature type="compositionally biased region" description="Low complexity" evidence="1">
    <location>
        <begin position="2456"/>
        <end position="2466"/>
    </location>
</feature>
<feature type="compositionally biased region" description="Low complexity" evidence="1">
    <location>
        <begin position="2577"/>
        <end position="2588"/>
    </location>
</feature>
<feature type="compositionally biased region" description="Low complexity" evidence="1">
    <location>
        <begin position="500"/>
        <end position="520"/>
    </location>
</feature>
<feature type="compositionally biased region" description="Low complexity" evidence="1">
    <location>
        <begin position="2379"/>
        <end position="2397"/>
    </location>
</feature>
<dbReference type="GO" id="GO:0003713">
    <property type="term" value="F:transcription coactivator activity"/>
    <property type="evidence" value="ECO:0007669"/>
    <property type="project" value="InterPro"/>
</dbReference>
<feature type="compositionally biased region" description="Low complexity" evidence="1">
    <location>
        <begin position="1253"/>
        <end position="1271"/>
    </location>
</feature>
<feature type="compositionally biased region" description="Basic residues" evidence="1">
    <location>
        <begin position="1412"/>
        <end position="1422"/>
    </location>
</feature>
<feature type="compositionally biased region" description="Polar residues" evidence="1">
    <location>
        <begin position="1554"/>
        <end position="1564"/>
    </location>
</feature>
<feature type="compositionally biased region" description="Basic and acidic residues" evidence="1">
    <location>
        <begin position="1776"/>
        <end position="1791"/>
    </location>
</feature>
<feature type="region of interest" description="Disordered" evidence="1">
    <location>
        <begin position="386"/>
        <end position="412"/>
    </location>
</feature>
<feature type="compositionally biased region" description="Gly residues" evidence="1">
    <location>
        <begin position="2545"/>
        <end position="2555"/>
    </location>
</feature>
<accession>A0A067R0G0</accession>
<feature type="region of interest" description="Disordered" evidence="1">
    <location>
        <begin position="1864"/>
        <end position="2037"/>
    </location>
</feature>
<feature type="region of interest" description="Disordered" evidence="1">
    <location>
        <begin position="1724"/>
        <end position="1748"/>
    </location>
</feature>
<feature type="compositionally biased region" description="Gly residues" evidence="1">
    <location>
        <begin position="1220"/>
        <end position="1234"/>
    </location>
</feature>
<proteinExistence type="predicted"/>
<feature type="compositionally biased region" description="Polar residues" evidence="1">
    <location>
        <begin position="2422"/>
        <end position="2447"/>
    </location>
</feature>
<evidence type="ECO:0000313" key="3">
    <source>
        <dbReference type="EMBL" id="KDR10919.1"/>
    </source>
</evidence>
<feature type="compositionally biased region" description="Basic and acidic residues" evidence="1">
    <location>
        <begin position="2219"/>
        <end position="2231"/>
    </location>
</feature>
<organism evidence="3 4">
    <name type="scientific">Zootermopsis nevadensis</name>
    <name type="common">Dampwood termite</name>
    <dbReference type="NCBI Taxonomy" id="136037"/>
    <lineage>
        <taxon>Eukaryota</taxon>
        <taxon>Metazoa</taxon>
        <taxon>Ecdysozoa</taxon>
        <taxon>Arthropoda</taxon>
        <taxon>Hexapoda</taxon>
        <taxon>Insecta</taxon>
        <taxon>Pterygota</taxon>
        <taxon>Neoptera</taxon>
        <taxon>Polyneoptera</taxon>
        <taxon>Dictyoptera</taxon>
        <taxon>Blattodea</taxon>
        <taxon>Blattoidea</taxon>
        <taxon>Termitoidae</taxon>
        <taxon>Termopsidae</taxon>
        <taxon>Zootermopsis</taxon>
    </lineage>
</organism>
<dbReference type="OrthoDB" id="5967287at2759"/>
<feature type="compositionally biased region" description="Polar residues" evidence="1">
    <location>
        <begin position="288"/>
        <end position="300"/>
    </location>
</feature>
<dbReference type="eggNOG" id="ENOG502RDFM">
    <property type="taxonomic scope" value="Eukaryota"/>
</dbReference>
<dbReference type="Proteomes" id="UP000027135">
    <property type="component" value="Unassembled WGS sequence"/>
</dbReference>
<dbReference type="InterPro" id="IPR032715">
    <property type="entry name" value="NCOA6_TRADD-N"/>
</dbReference>
<feature type="compositionally biased region" description="Pro residues" evidence="1">
    <location>
        <begin position="305"/>
        <end position="319"/>
    </location>
</feature>
<evidence type="ECO:0000313" key="4">
    <source>
        <dbReference type="Proteomes" id="UP000027135"/>
    </source>
</evidence>
<feature type="compositionally biased region" description="Pro residues" evidence="1">
    <location>
        <begin position="218"/>
        <end position="230"/>
    </location>
</feature>
<feature type="compositionally biased region" description="Polar residues" evidence="1">
    <location>
        <begin position="1466"/>
        <end position="1480"/>
    </location>
</feature>
<feature type="compositionally biased region" description="Polar residues" evidence="1">
    <location>
        <begin position="139"/>
        <end position="158"/>
    </location>
</feature>
<dbReference type="GO" id="GO:0035097">
    <property type="term" value="C:histone methyltransferase complex"/>
    <property type="evidence" value="ECO:0007669"/>
    <property type="project" value="TreeGrafter"/>
</dbReference>
<evidence type="ECO:0000256" key="1">
    <source>
        <dbReference type="SAM" id="MobiDB-lite"/>
    </source>
</evidence>
<feature type="compositionally biased region" description="Gly residues" evidence="1">
    <location>
        <begin position="1104"/>
        <end position="1114"/>
    </location>
</feature>
<name>A0A067R0G0_ZOONE</name>
<dbReference type="GO" id="GO:0005667">
    <property type="term" value="C:transcription regulator complex"/>
    <property type="evidence" value="ECO:0007669"/>
    <property type="project" value="TreeGrafter"/>
</dbReference>
<protein>
    <submittedName>
        <fullName evidence="3">Nuclear receptor coactivator 6</fullName>
    </submittedName>
</protein>
<feature type="domain" description="Nuclear receptor coactivator 6 TRADD-N" evidence="2">
    <location>
        <begin position="11"/>
        <end position="155"/>
    </location>
</feature>
<feature type="compositionally biased region" description="Polar residues" evidence="1">
    <location>
        <begin position="1502"/>
        <end position="1518"/>
    </location>
</feature>
<feature type="compositionally biased region" description="Low complexity" evidence="1">
    <location>
        <begin position="2606"/>
        <end position="2626"/>
    </location>
</feature>
<feature type="compositionally biased region" description="Polar residues" evidence="1">
    <location>
        <begin position="1359"/>
        <end position="1368"/>
    </location>
</feature>
<feature type="compositionally biased region" description="Low complexity" evidence="1">
    <location>
        <begin position="997"/>
        <end position="1020"/>
    </location>
</feature>
<feature type="compositionally biased region" description="Low complexity" evidence="1">
    <location>
        <begin position="1423"/>
        <end position="1432"/>
    </location>
</feature>
<feature type="compositionally biased region" description="Low complexity" evidence="1">
    <location>
        <begin position="716"/>
        <end position="757"/>
    </location>
</feature>
<feature type="region of interest" description="Disordered" evidence="1">
    <location>
        <begin position="500"/>
        <end position="527"/>
    </location>
</feature>
<dbReference type="GO" id="GO:0045944">
    <property type="term" value="P:positive regulation of transcription by RNA polymerase II"/>
    <property type="evidence" value="ECO:0007669"/>
    <property type="project" value="TreeGrafter"/>
</dbReference>
<feature type="compositionally biased region" description="Basic residues" evidence="1">
    <location>
        <begin position="1033"/>
        <end position="1042"/>
    </location>
</feature>
<feature type="region of interest" description="Disordered" evidence="1">
    <location>
        <begin position="206"/>
        <end position="367"/>
    </location>
</feature>
<feature type="region of interest" description="Disordered" evidence="1">
    <location>
        <begin position="1087"/>
        <end position="1370"/>
    </location>
</feature>
<feature type="compositionally biased region" description="Polar residues" evidence="1">
    <location>
        <begin position="1932"/>
        <end position="1983"/>
    </location>
</feature>
<feature type="compositionally biased region" description="Polar residues" evidence="1">
    <location>
        <begin position="1996"/>
        <end position="2010"/>
    </location>
</feature>
<feature type="compositionally biased region" description="Polar residues" evidence="1">
    <location>
        <begin position="2631"/>
        <end position="2674"/>
    </location>
</feature>
<dbReference type="InParanoid" id="A0A067R0G0"/>
<feature type="compositionally biased region" description="Polar residues" evidence="1">
    <location>
        <begin position="386"/>
        <end position="401"/>
    </location>
</feature>
<feature type="compositionally biased region" description="Polar residues" evidence="1">
    <location>
        <begin position="1021"/>
        <end position="1032"/>
    </location>
</feature>
<dbReference type="OMA" id="TTWNAQN"/>
<dbReference type="InterPro" id="IPR026638">
    <property type="entry name" value="NCOA6"/>
</dbReference>
<gene>
    <name evidence="3" type="ORF">L798_14441</name>
</gene>
<feature type="region of interest" description="Disordered" evidence="1">
    <location>
        <begin position="1772"/>
        <end position="1805"/>
    </location>
</feature>
<feature type="compositionally biased region" description="Basic and acidic residues" evidence="1">
    <location>
        <begin position="1157"/>
        <end position="1170"/>
    </location>
</feature>
<feature type="compositionally biased region" description="Basic and acidic residues" evidence="1">
    <location>
        <begin position="2467"/>
        <end position="2476"/>
    </location>
</feature>
<feature type="compositionally biased region" description="Polar residues" evidence="1">
    <location>
        <begin position="236"/>
        <end position="253"/>
    </location>
</feature>
<feature type="compositionally biased region" description="Pro residues" evidence="1">
    <location>
        <begin position="908"/>
        <end position="918"/>
    </location>
</feature>
<feature type="region of interest" description="Disordered" evidence="1">
    <location>
        <begin position="576"/>
        <end position="671"/>
    </location>
</feature>
<reference evidence="3 4" key="1">
    <citation type="journal article" date="2014" name="Nat. Commun.">
        <title>Molecular traces of alternative social organization in a termite genome.</title>
        <authorList>
            <person name="Terrapon N."/>
            <person name="Li C."/>
            <person name="Robertson H.M."/>
            <person name="Ji L."/>
            <person name="Meng X."/>
            <person name="Booth W."/>
            <person name="Chen Z."/>
            <person name="Childers C.P."/>
            <person name="Glastad K.M."/>
            <person name="Gokhale K."/>
            <person name="Gowin J."/>
            <person name="Gronenberg W."/>
            <person name="Hermansen R.A."/>
            <person name="Hu H."/>
            <person name="Hunt B.G."/>
            <person name="Huylmans A.K."/>
            <person name="Khalil S.M."/>
            <person name="Mitchell R.D."/>
            <person name="Munoz-Torres M.C."/>
            <person name="Mustard J.A."/>
            <person name="Pan H."/>
            <person name="Reese J.T."/>
            <person name="Scharf M.E."/>
            <person name="Sun F."/>
            <person name="Vogel H."/>
            <person name="Xiao J."/>
            <person name="Yang W."/>
            <person name="Yang Z."/>
            <person name="Yang Z."/>
            <person name="Zhou J."/>
            <person name="Zhu J."/>
            <person name="Brent C.S."/>
            <person name="Elsik C.G."/>
            <person name="Goodisman M.A."/>
            <person name="Liberles D.A."/>
            <person name="Roe R.M."/>
            <person name="Vargo E.L."/>
            <person name="Vilcinskas A."/>
            <person name="Wang J."/>
            <person name="Bornberg-Bauer E."/>
            <person name="Korb J."/>
            <person name="Zhang G."/>
            <person name="Liebig J."/>
        </authorList>
    </citation>
    <scope>NUCLEOTIDE SEQUENCE [LARGE SCALE GENOMIC DNA]</scope>
    <source>
        <tissue evidence="3">Whole organism</tissue>
    </source>
</reference>
<feature type="region of interest" description="Disordered" evidence="1">
    <location>
        <begin position="697"/>
        <end position="757"/>
    </location>
</feature>
<feature type="compositionally biased region" description="Low complexity" evidence="1">
    <location>
        <begin position="629"/>
        <end position="647"/>
    </location>
</feature>
<dbReference type="Pfam" id="PF13820">
    <property type="entry name" value="NCOA6_TRADD-N"/>
    <property type="match status" value="1"/>
</dbReference>
<dbReference type="PANTHER" id="PTHR15690">
    <property type="entry name" value="NUCLEAR RECEPTOR COACTIVATOR 6"/>
    <property type="match status" value="1"/>
</dbReference>
<feature type="region of interest" description="Disordered" evidence="1">
    <location>
        <begin position="901"/>
        <end position="1062"/>
    </location>
</feature>
<feature type="compositionally biased region" description="Basic residues" evidence="1">
    <location>
        <begin position="2705"/>
        <end position="2715"/>
    </location>
</feature>
<feature type="region of interest" description="Disordered" evidence="1">
    <location>
        <begin position="2205"/>
        <end position="2305"/>
    </location>
</feature>
<keyword evidence="4" id="KW-1185">Reference proteome</keyword>